<name>A0ABQ7VHY9_SOLTU</name>
<comment type="subcellular location">
    <subcellularLocation>
        <location evidence="3">Membrane</location>
        <topology evidence="3">Single-pass type II membrane protein</topology>
    </subcellularLocation>
</comment>
<feature type="region of interest" description="Disordered" evidence="4">
    <location>
        <begin position="1"/>
        <end position="31"/>
    </location>
</feature>
<proteinExistence type="inferred from homology"/>
<dbReference type="PANTHER" id="PTHR10108">
    <property type="entry name" value="SAM-DEPENDENT METHYLTRANSFERASE"/>
    <property type="match status" value="1"/>
</dbReference>
<comment type="caution">
    <text evidence="5">The sequence shown here is derived from an EMBL/GenBank/DDBJ whole genome shotgun (WGS) entry which is preliminary data.</text>
</comment>
<sequence>MAAEPTKEHVDVADTEPEASSTDNEEKIKKKKKKGVFSMIWNSLFRSKKDDFEKRLQHISKDEAAVIARINKRSQNWKRVTRHLIVLSVLFELIDNQKEELERHCPPPDRRLFCLVPPPTDYKIPIRWPISRDYVWRSNVNHTRLAEVRGGHNWVHEKDQLWWFPGGGTHFKHGASEYIERSMCSFAKFLGVGADGILLKEVNRLLRSDGNFVYSAPPAYRKDKDFPKIWDKLVHLTSGMCWKLIARDTLSITKKLPPRLQRLSVYSQSLSRLGIDREKFLADTIYLQDQVHHYWRLMDVNEKEIRNVMDISAGNGSYPSTSGNIFLSEFDGCEAT</sequence>
<dbReference type="InterPro" id="IPR004159">
    <property type="entry name" value="Put_SAM_MeTrfase"/>
</dbReference>
<keyword evidence="6" id="KW-1185">Reference proteome</keyword>
<organism evidence="5 6">
    <name type="scientific">Solanum tuberosum</name>
    <name type="common">Potato</name>
    <dbReference type="NCBI Taxonomy" id="4113"/>
    <lineage>
        <taxon>Eukaryota</taxon>
        <taxon>Viridiplantae</taxon>
        <taxon>Streptophyta</taxon>
        <taxon>Embryophyta</taxon>
        <taxon>Tracheophyta</taxon>
        <taxon>Spermatophyta</taxon>
        <taxon>Magnoliopsida</taxon>
        <taxon>eudicotyledons</taxon>
        <taxon>Gunneridae</taxon>
        <taxon>Pentapetalae</taxon>
        <taxon>asterids</taxon>
        <taxon>lamiids</taxon>
        <taxon>Solanales</taxon>
        <taxon>Solanaceae</taxon>
        <taxon>Solanoideae</taxon>
        <taxon>Solaneae</taxon>
        <taxon>Solanum</taxon>
    </lineage>
</organism>
<keyword evidence="2 3" id="KW-0325">Glycoprotein</keyword>
<gene>
    <name evidence="5" type="ORF">KY290_019649</name>
</gene>
<keyword evidence="3" id="KW-0812">Transmembrane</keyword>
<evidence type="ECO:0000256" key="3">
    <source>
        <dbReference type="RuleBase" id="RU366043"/>
    </source>
</evidence>
<dbReference type="EMBL" id="JAIVGD010000013">
    <property type="protein sequence ID" value="KAH0763576.1"/>
    <property type="molecule type" value="Genomic_DNA"/>
</dbReference>
<dbReference type="PANTHER" id="PTHR10108:SF37">
    <property type="entry name" value="METHYLTRANSFERASE PMT6-RELATED"/>
    <property type="match status" value="1"/>
</dbReference>
<evidence type="ECO:0000256" key="2">
    <source>
        <dbReference type="ARBA" id="ARBA00023180"/>
    </source>
</evidence>
<reference evidence="5 6" key="1">
    <citation type="journal article" date="2021" name="bioRxiv">
        <title>Chromosome-scale and haplotype-resolved genome assembly of a tetraploid potato cultivar.</title>
        <authorList>
            <person name="Sun H."/>
            <person name="Jiao W.-B."/>
            <person name="Krause K."/>
            <person name="Campoy J.A."/>
            <person name="Goel M."/>
            <person name="Folz-Donahue K."/>
            <person name="Kukat C."/>
            <person name="Huettel B."/>
            <person name="Schneeberger K."/>
        </authorList>
    </citation>
    <scope>NUCLEOTIDE SEQUENCE [LARGE SCALE GENOMIC DNA]</scope>
    <source>
        <strain evidence="5">SolTubOtavaFocal</strain>
        <tissue evidence="5">Leaves</tissue>
    </source>
</reference>
<accession>A0ABQ7VHY9</accession>
<evidence type="ECO:0000256" key="4">
    <source>
        <dbReference type="SAM" id="MobiDB-lite"/>
    </source>
</evidence>
<dbReference type="Proteomes" id="UP000826656">
    <property type="component" value="Unassembled WGS sequence"/>
</dbReference>
<keyword evidence="1 3" id="KW-0489">Methyltransferase</keyword>
<comment type="similarity">
    <text evidence="3">Belongs to the methyltransferase superfamily.</text>
</comment>
<evidence type="ECO:0000313" key="5">
    <source>
        <dbReference type="EMBL" id="KAH0763576.1"/>
    </source>
</evidence>
<evidence type="ECO:0000313" key="6">
    <source>
        <dbReference type="Proteomes" id="UP000826656"/>
    </source>
</evidence>
<dbReference type="Pfam" id="PF03141">
    <property type="entry name" value="Methyltransf_29"/>
    <property type="match status" value="3"/>
</dbReference>
<evidence type="ECO:0000256" key="1">
    <source>
        <dbReference type="ARBA" id="ARBA00022603"/>
    </source>
</evidence>
<feature type="compositionally biased region" description="Basic and acidic residues" evidence="4">
    <location>
        <begin position="1"/>
        <end position="12"/>
    </location>
</feature>
<keyword evidence="3" id="KW-0808">Transferase</keyword>
<keyword evidence="3" id="KW-0735">Signal-anchor</keyword>
<protein>
    <recommendedName>
        <fullName evidence="3">Methyltransferase</fullName>
        <ecNumber evidence="3">2.1.1.-</ecNumber>
    </recommendedName>
</protein>
<dbReference type="EC" id="2.1.1.-" evidence="3"/>